<evidence type="ECO:0000256" key="3">
    <source>
        <dbReference type="SAM" id="MobiDB-lite"/>
    </source>
</evidence>
<gene>
    <name evidence="5" type="ORF">OT_ostta07g01895</name>
</gene>
<accession>A0A090N3T5</accession>
<sequence>MEGKYIHRGVDATVARTRARARDGVGSRSRVGIGTMGGMMSRTIVVTLVLVLCGGGVARGAGTVETCKSKRAHEAFAREGSAPGRGKGMTFCDAHRAKTCCGRAQTDAVRAKVVHMQLNGFSETCRDAWAAVECSVCDGRVGTADGTPICASACDALYGACRNDFFSEDGAQRLVPCRPGDVICTKLSEWIGDVKDKGAEMCSAAGWDPVKPGERWCFDGAAVASDPWRSSDRSRSRGDSKRNDARSRPAKKTKTKAKRFSLKSNKESSARRAAILAGGGAGLAYVLINRVIPLALRRWHRKKSVNSRYAARHAAERRSRAHYL</sequence>
<proteinExistence type="predicted"/>
<dbReference type="OrthoDB" id="498177at2759"/>
<comment type="caution">
    <text evidence="5">The sequence shown here is derived from an EMBL/GenBank/DDBJ whole genome shotgun (WGS) entry which is preliminary data.</text>
</comment>
<dbReference type="STRING" id="70448.A0A090N3T5"/>
<keyword evidence="6" id="KW-1185">Reference proteome</keyword>
<feature type="domain" description="Folate receptor-like" evidence="4">
    <location>
        <begin position="83"/>
        <end position="204"/>
    </location>
</feature>
<dbReference type="Pfam" id="PF03024">
    <property type="entry name" value="Folate_rec"/>
    <property type="match status" value="1"/>
</dbReference>
<feature type="region of interest" description="Disordered" evidence="3">
    <location>
        <begin position="225"/>
        <end position="265"/>
    </location>
</feature>
<evidence type="ECO:0000313" key="5">
    <source>
        <dbReference type="EMBL" id="CEF98678.1"/>
    </source>
</evidence>
<dbReference type="RefSeq" id="XP_022839408.1">
    <property type="nucleotide sequence ID" value="XM_022983776.1"/>
</dbReference>
<evidence type="ECO:0000256" key="2">
    <source>
        <dbReference type="ARBA" id="ARBA00023157"/>
    </source>
</evidence>
<name>A0A090N3T5_OSTTA</name>
<dbReference type="InterPro" id="IPR053305">
    <property type="entry name" value="Folate-binding_rcpt-like"/>
</dbReference>
<evidence type="ECO:0000259" key="4">
    <source>
        <dbReference type="Pfam" id="PF03024"/>
    </source>
</evidence>
<keyword evidence="1" id="KW-0732">Signal</keyword>
<dbReference type="AlphaFoldDB" id="A0A090N3T5"/>
<evidence type="ECO:0000256" key="1">
    <source>
        <dbReference type="ARBA" id="ARBA00022729"/>
    </source>
</evidence>
<dbReference type="PANTHER" id="PTHR37390">
    <property type="entry name" value="OS02G0592500 PROTEIN"/>
    <property type="match status" value="1"/>
</dbReference>
<keyword evidence="2" id="KW-1015">Disulfide bond</keyword>
<reference evidence="6" key="1">
    <citation type="journal article" date="2006" name="Proc. Natl. Acad. Sci. U.S.A.">
        <title>Genome analysis of the smallest free-living eukaryote Ostreococcus tauri unveils many unique features.</title>
        <authorList>
            <person name="Derelle E."/>
            <person name="Ferraz C."/>
            <person name="Rombauts S."/>
            <person name="Rouze P."/>
            <person name="Worden A.Z."/>
            <person name="Robbens S."/>
            <person name="Partensky F."/>
            <person name="Degroeve S."/>
            <person name="Echeynie S."/>
            <person name="Cooke R."/>
            <person name="Saeys Y."/>
            <person name="Wuyts J."/>
            <person name="Jabbari K."/>
            <person name="Bowler C."/>
            <person name="Panaud O."/>
            <person name="Piegu B."/>
            <person name="Ball S.G."/>
            <person name="Ral J.-P."/>
            <person name="Bouget F.-Y."/>
            <person name="Piganeau G."/>
            <person name="De Baets B."/>
            <person name="Picard A."/>
            <person name="Delseny M."/>
            <person name="Demaille J."/>
            <person name="Van de Peer Y."/>
            <person name="Moreau H."/>
        </authorList>
    </citation>
    <scope>NUCLEOTIDE SEQUENCE [LARGE SCALE GENOMIC DNA]</scope>
    <source>
        <strain evidence="6">OTTH 0595 / CCAP 157/2 / RCC745</strain>
    </source>
</reference>
<dbReference type="InterPro" id="IPR018143">
    <property type="entry name" value="Folate_rcpt-like"/>
</dbReference>
<reference evidence="5 6" key="2">
    <citation type="journal article" date="2014" name="BMC Genomics">
        <title>An improved genome of the model marine alga Ostreococcus tauri unfolds by assessing Illumina de novo assemblies.</title>
        <authorList>
            <person name="Blanc-Mathieu R."/>
            <person name="Verhelst B."/>
            <person name="Derelle E."/>
            <person name="Rombauts S."/>
            <person name="Bouget F.Y."/>
            <person name="Carre I."/>
            <person name="Chateau A."/>
            <person name="Eyre-Walker A."/>
            <person name="Grimsley N."/>
            <person name="Moreau H."/>
            <person name="Piegu B."/>
            <person name="Rivals E."/>
            <person name="Schackwitz W."/>
            <person name="Van de Peer Y."/>
            <person name="Piganeau G."/>
        </authorList>
    </citation>
    <scope>NUCLEOTIDE SEQUENCE [LARGE SCALE GENOMIC DNA]</scope>
    <source>
        <strain evidence="6">OTTH 0595 / CCAP 157/2 / RCC745</strain>
    </source>
</reference>
<organism evidence="5 6">
    <name type="scientific">Ostreococcus tauri</name>
    <name type="common">Marine green alga</name>
    <dbReference type="NCBI Taxonomy" id="70448"/>
    <lineage>
        <taxon>Eukaryota</taxon>
        <taxon>Viridiplantae</taxon>
        <taxon>Chlorophyta</taxon>
        <taxon>Mamiellophyceae</taxon>
        <taxon>Mamiellales</taxon>
        <taxon>Bathycoccaceae</taxon>
        <taxon>Ostreococcus</taxon>
    </lineage>
</organism>
<protein>
    <submittedName>
        <fullName evidence="5">Folate receptor-like</fullName>
    </submittedName>
</protein>
<evidence type="ECO:0000313" key="6">
    <source>
        <dbReference type="Proteomes" id="UP000009170"/>
    </source>
</evidence>
<feature type="compositionally biased region" description="Basic and acidic residues" evidence="3">
    <location>
        <begin position="229"/>
        <end position="247"/>
    </location>
</feature>
<dbReference type="GeneID" id="34945973"/>
<dbReference type="Proteomes" id="UP000009170">
    <property type="component" value="Unassembled WGS sequence"/>
</dbReference>
<dbReference type="EMBL" id="CAID01000007">
    <property type="protein sequence ID" value="CEF98678.1"/>
    <property type="molecule type" value="Genomic_DNA"/>
</dbReference>
<dbReference type="KEGG" id="ota:OT_ostta07g01895"/>
<dbReference type="PANTHER" id="PTHR37390:SF1">
    <property type="entry name" value="FOLATE-BINDING PROTEIN 1"/>
    <property type="match status" value="1"/>
</dbReference>
<dbReference type="InParanoid" id="A0A090N3T5"/>
<feature type="compositionally biased region" description="Basic residues" evidence="3">
    <location>
        <begin position="248"/>
        <end position="261"/>
    </location>
</feature>